<keyword evidence="12" id="KW-0411">Iron-sulfur</keyword>
<reference evidence="17 18" key="1">
    <citation type="submission" date="2017-01" db="EMBL/GenBank/DDBJ databases">
        <authorList>
            <person name="Mah S.A."/>
            <person name="Swanson W.J."/>
            <person name="Moy G.W."/>
            <person name="Vacquier V.D."/>
        </authorList>
    </citation>
    <scope>NUCLEOTIDE SEQUENCE [LARGE SCALE GENOMIC DNA]</scope>
    <source>
        <strain evidence="17 18">DSM 11589</strain>
    </source>
</reference>
<keyword evidence="13" id="KW-0472">Membrane</keyword>
<evidence type="ECO:0000256" key="12">
    <source>
        <dbReference type="ARBA" id="ARBA00023014"/>
    </source>
</evidence>
<dbReference type="InterPro" id="IPR052034">
    <property type="entry name" value="NasD-like"/>
</dbReference>
<accession>A0A1N7LJ26</accession>
<dbReference type="Proteomes" id="UP000185678">
    <property type="component" value="Unassembled WGS sequence"/>
</dbReference>
<comment type="cofactor">
    <cofactor evidence="1">
        <name>siroheme</name>
        <dbReference type="ChEBI" id="CHEBI:60052"/>
    </cofactor>
</comment>
<keyword evidence="7" id="KW-0285">Flavoprotein</keyword>
<proteinExistence type="inferred from homology"/>
<keyword evidence="8" id="KW-0479">Metal-binding</keyword>
<dbReference type="InterPro" id="IPR041854">
    <property type="entry name" value="BFD-like_2Fe2S-bd_dom_sf"/>
</dbReference>
<evidence type="ECO:0000256" key="9">
    <source>
        <dbReference type="ARBA" id="ARBA00022827"/>
    </source>
</evidence>
<dbReference type="Gene3D" id="3.30.390.30">
    <property type="match status" value="1"/>
</dbReference>
<dbReference type="InterPro" id="IPR041575">
    <property type="entry name" value="Rubredoxin_C"/>
</dbReference>
<comment type="cofactor">
    <cofactor evidence="3">
        <name>FAD</name>
        <dbReference type="ChEBI" id="CHEBI:57692"/>
    </cofactor>
</comment>
<dbReference type="InterPro" id="IPR016156">
    <property type="entry name" value="FAD/NAD-linked_Rdtase_dimer_sf"/>
</dbReference>
<keyword evidence="6" id="KW-0349">Heme</keyword>
<dbReference type="STRING" id="80876.SAMN05421779_103358"/>
<dbReference type="Pfam" id="PF18267">
    <property type="entry name" value="Rubredoxin_C"/>
    <property type="match status" value="1"/>
</dbReference>
<dbReference type="AlphaFoldDB" id="A0A1N7LJ26"/>
<dbReference type="Gene3D" id="1.20.950.20">
    <property type="entry name" value="Transmembrane di-heme cytochromes, Chain C"/>
    <property type="match status" value="1"/>
</dbReference>
<dbReference type="GO" id="GO:0046872">
    <property type="term" value="F:metal ion binding"/>
    <property type="evidence" value="ECO:0007669"/>
    <property type="project" value="UniProtKB-KW"/>
</dbReference>
<evidence type="ECO:0000256" key="2">
    <source>
        <dbReference type="ARBA" id="ARBA00001966"/>
    </source>
</evidence>
<keyword evidence="10" id="KW-0560">Oxidoreductase</keyword>
<organism evidence="17 18">
    <name type="scientific">Insolitispirillum peregrinum</name>
    <dbReference type="NCBI Taxonomy" id="80876"/>
    <lineage>
        <taxon>Bacteria</taxon>
        <taxon>Pseudomonadati</taxon>
        <taxon>Pseudomonadota</taxon>
        <taxon>Alphaproteobacteria</taxon>
        <taxon>Rhodospirillales</taxon>
        <taxon>Novispirillaceae</taxon>
        <taxon>Insolitispirillum</taxon>
    </lineage>
</organism>
<comment type="pathway">
    <text evidence="4">Nitrogen metabolism; nitrate reduction (assimilation).</text>
</comment>
<dbReference type="SUPFAM" id="SSF51905">
    <property type="entry name" value="FAD/NAD(P)-binding domain"/>
    <property type="match status" value="2"/>
</dbReference>
<evidence type="ECO:0000256" key="11">
    <source>
        <dbReference type="ARBA" id="ARBA00023004"/>
    </source>
</evidence>
<evidence type="ECO:0000256" key="3">
    <source>
        <dbReference type="ARBA" id="ARBA00001974"/>
    </source>
</evidence>
<evidence type="ECO:0000256" key="4">
    <source>
        <dbReference type="ARBA" id="ARBA00005096"/>
    </source>
</evidence>
<evidence type="ECO:0000313" key="18">
    <source>
        <dbReference type="Proteomes" id="UP000185678"/>
    </source>
</evidence>
<evidence type="ECO:0000256" key="1">
    <source>
        <dbReference type="ARBA" id="ARBA00001929"/>
    </source>
</evidence>
<comment type="similarity">
    <text evidence="5">Belongs to the nitrite and sulfite reductase 4Fe-4S domain family.</text>
</comment>
<feature type="transmembrane region" description="Helical" evidence="13">
    <location>
        <begin position="540"/>
        <end position="558"/>
    </location>
</feature>
<dbReference type="Pfam" id="PF04324">
    <property type="entry name" value="Fer2_BFD"/>
    <property type="match status" value="1"/>
</dbReference>
<evidence type="ECO:0000256" key="10">
    <source>
        <dbReference type="ARBA" id="ARBA00023002"/>
    </source>
</evidence>
<evidence type="ECO:0000256" key="13">
    <source>
        <dbReference type="SAM" id="Phobius"/>
    </source>
</evidence>
<keyword evidence="18" id="KW-1185">Reference proteome</keyword>
<protein>
    <submittedName>
        <fullName evidence="17">Nitrite reductase (NADH) large subunit</fullName>
    </submittedName>
</protein>
<keyword evidence="11" id="KW-0408">Iron</keyword>
<dbReference type="EMBL" id="FTOA01000003">
    <property type="protein sequence ID" value="SIS73813.1"/>
    <property type="molecule type" value="Genomic_DNA"/>
</dbReference>
<evidence type="ECO:0000256" key="5">
    <source>
        <dbReference type="ARBA" id="ARBA00010429"/>
    </source>
</evidence>
<evidence type="ECO:0000256" key="7">
    <source>
        <dbReference type="ARBA" id="ARBA00022630"/>
    </source>
</evidence>
<evidence type="ECO:0000313" key="17">
    <source>
        <dbReference type="EMBL" id="SIS73813.1"/>
    </source>
</evidence>
<feature type="domain" description="NADH-rubredoxin oxidoreductase C-terminal" evidence="16">
    <location>
        <begin position="330"/>
        <end position="399"/>
    </location>
</feature>
<dbReference type="PANTHER" id="PTHR43809">
    <property type="entry name" value="NITRITE REDUCTASE (NADH) LARGE SUBUNIT"/>
    <property type="match status" value="1"/>
</dbReference>
<dbReference type="PANTHER" id="PTHR43809:SF1">
    <property type="entry name" value="NITRITE REDUCTASE (NADH) LARGE SUBUNIT"/>
    <property type="match status" value="1"/>
</dbReference>
<dbReference type="RefSeq" id="WP_076400007.1">
    <property type="nucleotide sequence ID" value="NZ_FTOA01000003.1"/>
</dbReference>
<feature type="transmembrane region" description="Helical" evidence="13">
    <location>
        <begin position="570"/>
        <end position="588"/>
    </location>
</feature>
<comment type="cofactor">
    <cofactor evidence="2">
        <name>[4Fe-4S] cluster</name>
        <dbReference type="ChEBI" id="CHEBI:49883"/>
    </cofactor>
</comment>
<dbReference type="Gene3D" id="3.50.50.60">
    <property type="entry name" value="FAD/NAD(P)-binding domain"/>
    <property type="match status" value="2"/>
</dbReference>
<dbReference type="Pfam" id="PF07992">
    <property type="entry name" value="Pyr_redox_2"/>
    <property type="match status" value="1"/>
</dbReference>
<evidence type="ECO:0000256" key="6">
    <source>
        <dbReference type="ARBA" id="ARBA00022617"/>
    </source>
</evidence>
<gene>
    <name evidence="17" type="ORF">SAMN05421779_103358</name>
</gene>
<name>A0A1N7LJ26_9PROT</name>
<dbReference type="PRINTS" id="PR00368">
    <property type="entry name" value="FADPNR"/>
</dbReference>
<feature type="transmembrane region" description="Helical" evidence="13">
    <location>
        <begin position="608"/>
        <end position="632"/>
    </location>
</feature>
<dbReference type="InterPro" id="IPR023753">
    <property type="entry name" value="FAD/NAD-binding_dom"/>
</dbReference>
<keyword evidence="9" id="KW-0274">FAD</keyword>
<sequence length="681" mass="73372">MSTPASLPHLVVVGNGMAAVRLLELLTSQPTRSFRISVFGAEPVAGYNRVHLSSLLAGDKSPEQIHTHPASWYAERGITLHQGDAVVHILPDHSSPDAHQQGGSLRTASGHTDRWDRLVLATGADAIMPPLPGIGLGNVVSFRSLRDVEAMLAAAQQHRHAVVIGGGVLGLEAAWGLKQRGMDVTVVHMAATLMERLVDATAGTMIADHLDRHGIRCLTDTQASALHGDGRVQGVALTSGETLPADLVVVAVGIRPHTALAADCGLNVGRGVLVDGHLRTSHPGIFALGECVEFDGQTFGLVRPLYDMATVLAEVLHDGTPAPFTVAAQSTVLKIPSLAVFCGGEAAPDEDHPERRPLVHHQPDEGIYKKVVLHAGRVLSAVLIGETGNSSQLSHWIASGSDVGHLCERSVLHGAVEATSGEMIICQCAALTRDSLQAAIRDQGLTTVPQLTTATRAGATCGQCVPQLARLLDETLGRDSSAEIAALEQRTHAMRRGFTWWHRVHSTLMSLLLLTGLALHFPHSPFNLVGIEWSADLHEWSGLAVSVGFLVFIALTLIYQRRWSWSLDSVAMFAFVPLIVASGLVFWWPELIPHQFAAVRSTAWVALAHMAFAVLVTCYLLHHLSHAPFVWWKKRRAMRPLSIRSGPEQKSFSPNSLTPAGRPAFRIRSAFFDRGCANEHH</sequence>
<dbReference type="InterPro" id="IPR007419">
    <property type="entry name" value="BFD-like_2Fe2S-bd_dom"/>
</dbReference>
<evidence type="ECO:0000256" key="8">
    <source>
        <dbReference type="ARBA" id="ARBA00022723"/>
    </source>
</evidence>
<dbReference type="InterPro" id="IPR036188">
    <property type="entry name" value="FAD/NAD-bd_sf"/>
</dbReference>
<evidence type="ECO:0000259" key="14">
    <source>
        <dbReference type="Pfam" id="PF04324"/>
    </source>
</evidence>
<keyword evidence="13" id="KW-0812">Transmembrane</keyword>
<feature type="domain" description="BFD-like [2Fe-2S]-binding" evidence="14">
    <location>
        <begin position="424"/>
        <end position="474"/>
    </location>
</feature>
<dbReference type="PRINTS" id="PR00411">
    <property type="entry name" value="PNDRDTASEI"/>
</dbReference>
<keyword evidence="13" id="KW-1133">Transmembrane helix</keyword>
<dbReference type="Gene3D" id="1.10.10.1100">
    <property type="entry name" value="BFD-like [2Fe-2S]-binding domain"/>
    <property type="match status" value="1"/>
</dbReference>
<dbReference type="GO" id="GO:0051536">
    <property type="term" value="F:iron-sulfur cluster binding"/>
    <property type="evidence" value="ECO:0007669"/>
    <property type="project" value="UniProtKB-KW"/>
</dbReference>
<dbReference type="GO" id="GO:0016491">
    <property type="term" value="F:oxidoreductase activity"/>
    <property type="evidence" value="ECO:0007669"/>
    <property type="project" value="UniProtKB-KW"/>
</dbReference>
<feature type="domain" description="FAD/NAD(P)-binding" evidence="15">
    <location>
        <begin position="9"/>
        <end position="296"/>
    </location>
</feature>
<evidence type="ECO:0000259" key="16">
    <source>
        <dbReference type="Pfam" id="PF18267"/>
    </source>
</evidence>
<feature type="transmembrane region" description="Helical" evidence="13">
    <location>
        <begin position="500"/>
        <end position="520"/>
    </location>
</feature>
<evidence type="ECO:0000259" key="15">
    <source>
        <dbReference type="Pfam" id="PF07992"/>
    </source>
</evidence>